<keyword evidence="10" id="KW-1185">Reference proteome</keyword>
<dbReference type="PANTHER" id="PTHR11080:SF2">
    <property type="entry name" value="LD05707P"/>
    <property type="match status" value="1"/>
</dbReference>
<dbReference type="InterPro" id="IPR052347">
    <property type="entry name" value="Isochorismatase_Nicotinamidase"/>
</dbReference>
<dbReference type="SUPFAM" id="SSF52499">
    <property type="entry name" value="Isochorismatase-like hydrolases"/>
    <property type="match status" value="1"/>
</dbReference>
<evidence type="ECO:0000256" key="3">
    <source>
        <dbReference type="ARBA" id="ARBA00022723"/>
    </source>
</evidence>
<dbReference type="InterPro" id="IPR000868">
    <property type="entry name" value="Isochorismatase-like_dom"/>
</dbReference>
<evidence type="ECO:0000259" key="8">
    <source>
        <dbReference type="Pfam" id="PF00857"/>
    </source>
</evidence>
<dbReference type="GeneID" id="62144719"/>
<comment type="caution">
    <text evidence="9">The sequence shown here is derived from an EMBL/GenBank/DDBJ whole genome shotgun (WGS) entry which is preliminary data.</text>
</comment>
<evidence type="ECO:0000256" key="5">
    <source>
        <dbReference type="ARBA" id="ARBA00037900"/>
    </source>
</evidence>
<organism evidence="9 10">
    <name type="scientific">Botrytis byssoidea</name>
    <dbReference type="NCBI Taxonomy" id="139641"/>
    <lineage>
        <taxon>Eukaryota</taxon>
        <taxon>Fungi</taxon>
        <taxon>Dikarya</taxon>
        <taxon>Ascomycota</taxon>
        <taxon>Pezizomycotina</taxon>
        <taxon>Leotiomycetes</taxon>
        <taxon>Helotiales</taxon>
        <taxon>Sclerotiniaceae</taxon>
        <taxon>Botrytis</taxon>
    </lineage>
</organism>
<evidence type="ECO:0000256" key="4">
    <source>
        <dbReference type="ARBA" id="ARBA00022801"/>
    </source>
</evidence>
<dbReference type="EMBL" id="RCSW01000002">
    <property type="protein sequence ID" value="KAF7953731.1"/>
    <property type="molecule type" value="Genomic_DNA"/>
</dbReference>
<dbReference type="PANTHER" id="PTHR11080">
    <property type="entry name" value="PYRAZINAMIDASE/NICOTINAMIDASE"/>
    <property type="match status" value="1"/>
</dbReference>
<name>A0A9P5IY36_9HELO</name>
<evidence type="ECO:0000313" key="9">
    <source>
        <dbReference type="EMBL" id="KAF7953731.1"/>
    </source>
</evidence>
<dbReference type="GO" id="GO:0019363">
    <property type="term" value="P:pyridine nucleotide biosynthetic process"/>
    <property type="evidence" value="ECO:0007669"/>
    <property type="project" value="UniProtKB-KW"/>
</dbReference>
<dbReference type="Proteomes" id="UP000710849">
    <property type="component" value="Unassembled WGS sequence"/>
</dbReference>
<keyword evidence="3" id="KW-0479">Metal-binding</keyword>
<comment type="pathway">
    <text evidence="5">Cofactor biosynthesis; nicotinate biosynthesis; nicotinate from nicotinamide: step 1/1.</text>
</comment>
<evidence type="ECO:0000256" key="7">
    <source>
        <dbReference type="ARBA" id="ARBA00043224"/>
    </source>
</evidence>
<dbReference type="RefSeq" id="XP_038737541.1">
    <property type="nucleotide sequence ID" value="XM_038871640.1"/>
</dbReference>
<gene>
    <name evidence="9" type="ORF">EAE97_001130</name>
</gene>
<protein>
    <recommendedName>
        <fullName evidence="6">nicotinamidase</fullName>
        <ecNumber evidence="6">3.5.1.19</ecNumber>
    </recommendedName>
    <alternativeName>
        <fullName evidence="7">Nicotinamide deamidase</fullName>
    </alternativeName>
</protein>
<dbReference type="GO" id="GO:0046872">
    <property type="term" value="F:metal ion binding"/>
    <property type="evidence" value="ECO:0007669"/>
    <property type="project" value="UniProtKB-KW"/>
</dbReference>
<sequence length="278" mass="30559">MTTIKTKSHDTTIVTSPTIDTGVTLLHHISSIQSTSNIHRIYSTNTIMSTSDASIFKPALIVVDLQEDFLPPNGSLAVTNGRDTIPIINSLLSLPFHLKVATKDWHPSNHTSFASNHAGKQPFADFTTITNPSNPSETYQTRLWPPHCIQDTLGSEFPFELDTTKFTQTILKGQNPDVEMYSAFYDPLKSPRCSDSGLAAHLKNEGITHVYVVGLAADYCVKCTAEDSAAEGFKTFILEEGTRAVDPKSWKTMKLGLKGVKVVSVTGEEVNQVRRFSN</sequence>
<dbReference type="CDD" id="cd01011">
    <property type="entry name" value="nicotinamidase"/>
    <property type="match status" value="1"/>
</dbReference>
<keyword evidence="2" id="KW-0662">Pyridine nucleotide biosynthesis</keyword>
<evidence type="ECO:0000256" key="1">
    <source>
        <dbReference type="ARBA" id="ARBA00006336"/>
    </source>
</evidence>
<evidence type="ECO:0000313" key="10">
    <source>
        <dbReference type="Proteomes" id="UP000710849"/>
    </source>
</evidence>
<comment type="similarity">
    <text evidence="1">Belongs to the isochorismatase family.</text>
</comment>
<keyword evidence="4" id="KW-0378">Hydrolase</keyword>
<evidence type="ECO:0000256" key="6">
    <source>
        <dbReference type="ARBA" id="ARBA00039017"/>
    </source>
</evidence>
<accession>A0A9P5IY36</accession>
<feature type="domain" description="Isochorismatase-like" evidence="8">
    <location>
        <begin position="59"/>
        <end position="258"/>
    </location>
</feature>
<dbReference type="InterPro" id="IPR036380">
    <property type="entry name" value="Isochorismatase-like_sf"/>
</dbReference>
<dbReference type="EC" id="3.5.1.19" evidence="6"/>
<evidence type="ECO:0000256" key="2">
    <source>
        <dbReference type="ARBA" id="ARBA00022642"/>
    </source>
</evidence>
<dbReference type="GO" id="GO:0008936">
    <property type="term" value="F:nicotinamidase activity"/>
    <property type="evidence" value="ECO:0007669"/>
    <property type="project" value="UniProtKB-EC"/>
</dbReference>
<dbReference type="Gene3D" id="3.40.50.850">
    <property type="entry name" value="Isochorismatase-like"/>
    <property type="match status" value="1"/>
</dbReference>
<reference evidence="9 10" key="1">
    <citation type="journal article" date="2020" name="Genome Biol. Evol.">
        <title>Comparative genomics of Sclerotiniaceae.</title>
        <authorList>
            <person name="Valero Jimenez C.A."/>
            <person name="Steentjes M."/>
            <person name="Scholten O.E."/>
            <person name="Van Kan J.A.L."/>
        </authorList>
    </citation>
    <scope>NUCLEOTIDE SEQUENCE [LARGE SCALE GENOMIC DNA]</scope>
    <source>
        <strain evidence="9 10">MUCL 94</strain>
    </source>
</reference>
<proteinExistence type="inferred from homology"/>
<dbReference type="Pfam" id="PF00857">
    <property type="entry name" value="Isochorismatase"/>
    <property type="match status" value="1"/>
</dbReference>
<dbReference type="AlphaFoldDB" id="A0A9P5IY36"/>